<dbReference type="InterPro" id="IPR038770">
    <property type="entry name" value="Na+/solute_symporter_sf"/>
</dbReference>
<feature type="transmembrane region" description="Helical" evidence="8">
    <location>
        <begin position="91"/>
        <end position="113"/>
    </location>
</feature>
<dbReference type="GO" id="GO:0015105">
    <property type="term" value="F:arsenite transmembrane transporter activity"/>
    <property type="evidence" value="ECO:0007669"/>
    <property type="project" value="TreeGrafter"/>
</dbReference>
<keyword evidence="6 8" id="KW-1133">Transmembrane helix</keyword>
<dbReference type="InterPro" id="IPR002657">
    <property type="entry name" value="BilAc:Na_symport/Acr3"/>
</dbReference>
<evidence type="ECO:0000256" key="6">
    <source>
        <dbReference type="ARBA" id="ARBA00022989"/>
    </source>
</evidence>
<dbReference type="GO" id="GO:0005886">
    <property type="term" value="C:plasma membrane"/>
    <property type="evidence" value="ECO:0007669"/>
    <property type="project" value="UniProtKB-SubCell"/>
</dbReference>
<feature type="transmembrane region" description="Helical" evidence="8">
    <location>
        <begin position="217"/>
        <end position="236"/>
    </location>
</feature>
<dbReference type="AlphaFoldDB" id="A0A977KAR7"/>
<evidence type="ECO:0000256" key="7">
    <source>
        <dbReference type="ARBA" id="ARBA00023136"/>
    </source>
</evidence>
<feature type="transmembrane region" description="Helical" evidence="8">
    <location>
        <begin position="159"/>
        <end position="182"/>
    </location>
</feature>
<feature type="transmembrane region" description="Helical" evidence="8">
    <location>
        <begin position="37"/>
        <end position="56"/>
    </location>
</feature>
<dbReference type="Gene3D" id="1.20.1530.20">
    <property type="match status" value="1"/>
</dbReference>
<dbReference type="PANTHER" id="PTHR43057">
    <property type="entry name" value="ARSENITE EFFLUX TRANSPORTER"/>
    <property type="match status" value="1"/>
</dbReference>
<protein>
    <recommendedName>
        <fullName evidence="11">Bile acid:sodium symporter</fullName>
    </recommendedName>
</protein>
<dbReference type="GO" id="GO:0015297">
    <property type="term" value="F:antiporter activity"/>
    <property type="evidence" value="ECO:0007669"/>
    <property type="project" value="InterPro"/>
</dbReference>
<evidence type="ECO:0000256" key="3">
    <source>
        <dbReference type="ARBA" id="ARBA00022448"/>
    </source>
</evidence>
<evidence type="ECO:0000256" key="2">
    <source>
        <dbReference type="ARBA" id="ARBA00010110"/>
    </source>
</evidence>
<evidence type="ECO:0000256" key="1">
    <source>
        <dbReference type="ARBA" id="ARBA00004651"/>
    </source>
</evidence>
<proteinExistence type="inferred from homology"/>
<dbReference type="PANTHER" id="PTHR43057:SF1">
    <property type="entry name" value="ARSENICAL-RESISTANCE PROTEIN 3"/>
    <property type="match status" value="1"/>
</dbReference>
<name>A0A977KAR7_9CREN</name>
<evidence type="ECO:0008006" key="11">
    <source>
        <dbReference type="Google" id="ProtNLM"/>
    </source>
</evidence>
<dbReference type="Pfam" id="PF01758">
    <property type="entry name" value="SBF"/>
    <property type="match status" value="1"/>
</dbReference>
<keyword evidence="10" id="KW-1185">Reference proteome</keyword>
<keyword evidence="3" id="KW-0813">Transport</keyword>
<evidence type="ECO:0000313" key="9">
    <source>
        <dbReference type="EMBL" id="UXD22224.1"/>
    </source>
</evidence>
<dbReference type="Proteomes" id="UP001063698">
    <property type="component" value="Chromosome"/>
</dbReference>
<feature type="transmembrane region" description="Helical" evidence="8">
    <location>
        <begin position="257"/>
        <end position="278"/>
    </location>
</feature>
<dbReference type="EMBL" id="CP006868">
    <property type="protein sequence ID" value="UXD22224.1"/>
    <property type="molecule type" value="Genomic_DNA"/>
</dbReference>
<feature type="transmembrane region" description="Helical" evidence="8">
    <location>
        <begin position="125"/>
        <end position="147"/>
    </location>
</feature>
<comment type="similarity">
    <text evidence="2">Belongs to the arsenical resistance-3 (ACR3) (TC 2.A.59) family.</text>
</comment>
<keyword evidence="4" id="KW-1003">Cell membrane</keyword>
<evidence type="ECO:0000256" key="5">
    <source>
        <dbReference type="ARBA" id="ARBA00022692"/>
    </source>
</evidence>
<organism evidence="9 10">
    <name type="scientific">Ignicoccus pacificus DSM 13166</name>
    <dbReference type="NCBI Taxonomy" id="940294"/>
    <lineage>
        <taxon>Archaea</taxon>
        <taxon>Thermoproteota</taxon>
        <taxon>Thermoprotei</taxon>
        <taxon>Desulfurococcales</taxon>
        <taxon>Desulfurococcaceae</taxon>
        <taxon>Ignicoccus</taxon>
    </lineage>
</organism>
<keyword evidence="5 8" id="KW-0812">Transmembrane</keyword>
<reference evidence="9" key="1">
    <citation type="submission" date="2013-11" db="EMBL/GenBank/DDBJ databases">
        <title>Comparative genomics of Ignicoccus.</title>
        <authorList>
            <person name="Podar M."/>
        </authorList>
    </citation>
    <scope>NUCLEOTIDE SEQUENCE</scope>
    <source>
        <strain evidence="9">DSM 13166</strain>
    </source>
</reference>
<dbReference type="KEGG" id="ipc:IPA_02725"/>
<evidence type="ECO:0000256" key="4">
    <source>
        <dbReference type="ARBA" id="ARBA00022475"/>
    </source>
</evidence>
<feature type="transmembrane region" description="Helical" evidence="8">
    <location>
        <begin position="284"/>
        <end position="303"/>
    </location>
</feature>
<feature type="transmembrane region" description="Helical" evidence="8">
    <location>
        <begin position="65"/>
        <end position="85"/>
    </location>
</feature>
<dbReference type="InterPro" id="IPR004706">
    <property type="entry name" value="Arsenical-R_Acr3"/>
</dbReference>
<comment type="subcellular location">
    <subcellularLocation>
        <location evidence="1">Cell membrane</location>
        <topology evidence="1">Multi-pass membrane protein</topology>
    </subcellularLocation>
</comment>
<gene>
    <name evidence="9" type="ORF">IPA_02725</name>
</gene>
<evidence type="ECO:0000313" key="10">
    <source>
        <dbReference type="Proteomes" id="UP001063698"/>
    </source>
</evidence>
<feature type="transmembrane region" description="Helical" evidence="8">
    <location>
        <begin position="12"/>
        <end position="31"/>
    </location>
</feature>
<evidence type="ECO:0000256" key="8">
    <source>
        <dbReference type="SAM" id="Phobius"/>
    </source>
</evidence>
<accession>A0A977KAR7</accession>
<feature type="transmembrane region" description="Helical" evidence="8">
    <location>
        <begin position="194"/>
        <end position="211"/>
    </location>
</feature>
<keyword evidence="7 8" id="KW-0472">Membrane</keyword>
<dbReference type="GO" id="GO:0015104">
    <property type="term" value="F:antimonite transmembrane transporter activity"/>
    <property type="evidence" value="ECO:0007669"/>
    <property type="project" value="TreeGrafter"/>
</dbReference>
<sequence>MKFLQERMMEILLIEAVLFTALGSFVSFKPLKPTVPFAVFFMILQPMMVMNFKAFFEEWHRKAKLILLILILYSVAFPLLTWAFASAWFKVSVSLVAVGAVLTALAPVAMPAPTFVSALGGDVELSVASIIVTFLASLVVMPTWAYLILHKTVNVPIGMLVKAIAEYIILPLIVGQILRYVTLRSGSFEKVNKVLLDVSLLAMYYLIATIFGSASHAITSLGLAIAFFMVMVYVYYSIRFGMTYGIGKALGLNWKELIALVYAASVNGALGMAVSLGAYGPEAAAGAVLAGPLGVLVIMILLVKFFKKKSLGKGGG</sequence>